<protein>
    <recommendedName>
        <fullName evidence="8">tRNA isopentenyltransferase</fullName>
    </recommendedName>
</protein>
<comment type="caution">
    <text evidence="6">The sequence shown here is derived from an EMBL/GenBank/DDBJ whole genome shotgun (WGS) entry which is preliminary data.</text>
</comment>
<gene>
    <name evidence="6" type="ORF">NP493_479g02023</name>
</gene>
<dbReference type="PANTHER" id="PTHR11088">
    <property type="entry name" value="TRNA DIMETHYLALLYLTRANSFERASE"/>
    <property type="match status" value="1"/>
</dbReference>
<dbReference type="InterPro" id="IPR039657">
    <property type="entry name" value="Dimethylallyltransferase"/>
</dbReference>
<dbReference type="PANTHER" id="PTHR11088:SF89">
    <property type="entry name" value="TRNA DIMETHYLALLYLTRANSFERASE"/>
    <property type="match status" value="1"/>
</dbReference>
<dbReference type="Gene3D" id="1.10.20.140">
    <property type="match status" value="1"/>
</dbReference>
<evidence type="ECO:0000256" key="2">
    <source>
        <dbReference type="ARBA" id="ARBA00022679"/>
    </source>
</evidence>
<keyword evidence="7" id="KW-1185">Reference proteome</keyword>
<dbReference type="Gene3D" id="3.40.50.300">
    <property type="entry name" value="P-loop containing nucleotide triphosphate hydrolases"/>
    <property type="match status" value="1"/>
</dbReference>
<dbReference type="GO" id="GO:0005739">
    <property type="term" value="C:mitochondrion"/>
    <property type="evidence" value="ECO:0007669"/>
    <property type="project" value="TreeGrafter"/>
</dbReference>
<evidence type="ECO:0000313" key="6">
    <source>
        <dbReference type="EMBL" id="KAK2179669.1"/>
    </source>
</evidence>
<dbReference type="GO" id="GO:0052381">
    <property type="term" value="F:tRNA dimethylallyltransferase activity"/>
    <property type="evidence" value="ECO:0007669"/>
    <property type="project" value="TreeGrafter"/>
</dbReference>
<evidence type="ECO:0008006" key="8">
    <source>
        <dbReference type="Google" id="ProtNLM"/>
    </source>
</evidence>
<organism evidence="6 7">
    <name type="scientific">Ridgeia piscesae</name>
    <name type="common">Tubeworm</name>
    <dbReference type="NCBI Taxonomy" id="27915"/>
    <lineage>
        <taxon>Eukaryota</taxon>
        <taxon>Metazoa</taxon>
        <taxon>Spiralia</taxon>
        <taxon>Lophotrochozoa</taxon>
        <taxon>Annelida</taxon>
        <taxon>Polychaeta</taxon>
        <taxon>Sedentaria</taxon>
        <taxon>Canalipalpata</taxon>
        <taxon>Sabellida</taxon>
        <taxon>Siboglinidae</taxon>
        <taxon>Ridgeia</taxon>
    </lineage>
</organism>
<proteinExistence type="inferred from homology"/>
<dbReference type="EMBL" id="JAODUO010000478">
    <property type="protein sequence ID" value="KAK2179669.1"/>
    <property type="molecule type" value="Genomic_DNA"/>
</dbReference>
<keyword evidence="4" id="KW-0067">ATP-binding</keyword>
<reference evidence="6" key="1">
    <citation type="journal article" date="2023" name="Mol. Biol. Evol.">
        <title>Third-Generation Sequencing Reveals the Adaptive Role of the Epigenome in Three Deep-Sea Polychaetes.</title>
        <authorList>
            <person name="Perez M."/>
            <person name="Aroh O."/>
            <person name="Sun Y."/>
            <person name="Lan Y."/>
            <person name="Juniper S.K."/>
            <person name="Young C.R."/>
            <person name="Angers B."/>
            <person name="Qian P.Y."/>
        </authorList>
    </citation>
    <scope>NUCLEOTIDE SEQUENCE</scope>
    <source>
        <strain evidence="6">R07B-5</strain>
    </source>
</reference>
<dbReference type="Proteomes" id="UP001209878">
    <property type="component" value="Unassembled WGS sequence"/>
</dbReference>
<evidence type="ECO:0000256" key="5">
    <source>
        <dbReference type="SAM" id="MobiDB-lite"/>
    </source>
</evidence>
<feature type="compositionally biased region" description="Basic and acidic residues" evidence="5">
    <location>
        <begin position="71"/>
        <end position="96"/>
    </location>
</feature>
<keyword evidence="3" id="KW-0547">Nucleotide-binding</keyword>
<dbReference type="InterPro" id="IPR027417">
    <property type="entry name" value="P-loop_NTPase"/>
</dbReference>
<name>A0AAD9KYH0_RIDPI</name>
<keyword evidence="2" id="KW-0808">Transferase</keyword>
<comment type="similarity">
    <text evidence="1">Belongs to the IPP transferase family.</text>
</comment>
<accession>A0AAD9KYH0</accession>
<dbReference type="GO" id="GO:0006400">
    <property type="term" value="P:tRNA modification"/>
    <property type="evidence" value="ECO:0007669"/>
    <property type="project" value="TreeGrafter"/>
</dbReference>
<dbReference type="GO" id="GO:0005524">
    <property type="term" value="F:ATP binding"/>
    <property type="evidence" value="ECO:0007669"/>
    <property type="project" value="UniProtKB-KW"/>
</dbReference>
<feature type="region of interest" description="Disordered" evidence="5">
    <location>
        <begin position="68"/>
        <end position="97"/>
    </location>
</feature>
<dbReference type="Pfam" id="PF01715">
    <property type="entry name" value="IPPT"/>
    <property type="match status" value="1"/>
</dbReference>
<evidence type="ECO:0000313" key="7">
    <source>
        <dbReference type="Proteomes" id="UP001209878"/>
    </source>
</evidence>
<evidence type="ECO:0000256" key="3">
    <source>
        <dbReference type="ARBA" id="ARBA00022741"/>
    </source>
</evidence>
<sequence length="339" mass="38272">MSFQVKQQHGGGNTLDPCSNAAENETHAVAPSGECKGKHNACLVAPPGECNTIHNKVFPLGWNVGKHRRKKPEERGEVGKNEDGDRASDGEPREMKTTQYERLWEVDPETASRLHPSNVRKIARALEVFDQHGVPMSCLLADQHGEEGGGALSGPLRYPNPCVIWVQCQQQERGLVDELSEFHHCYNQQRLGDDRDADYTLGIFQTIGFKEFHDYLLLSAEEKQTARGRKLLQEGVDNMKRATRRYARRQVKWITNRFLKRRGANVPSVYAVDASNAALWRDNVHEPAKAIISAYLQGEESAVDPLRQEENRNVPEYNVCDVCGGRIFTCLVDWQGVFY</sequence>
<evidence type="ECO:0000256" key="4">
    <source>
        <dbReference type="ARBA" id="ARBA00022840"/>
    </source>
</evidence>
<evidence type="ECO:0000256" key="1">
    <source>
        <dbReference type="ARBA" id="ARBA00005842"/>
    </source>
</evidence>
<dbReference type="AlphaFoldDB" id="A0AAD9KYH0"/>